<keyword evidence="2" id="KW-1133">Transmembrane helix</keyword>
<protein>
    <submittedName>
        <fullName evidence="3">Uncharacterized protein</fullName>
    </submittedName>
</protein>
<evidence type="ECO:0000256" key="2">
    <source>
        <dbReference type="SAM" id="Phobius"/>
    </source>
</evidence>
<feature type="region of interest" description="Disordered" evidence="1">
    <location>
        <begin position="1"/>
        <end position="23"/>
    </location>
</feature>
<evidence type="ECO:0000313" key="4">
    <source>
        <dbReference type="Proteomes" id="UP000775213"/>
    </source>
</evidence>
<evidence type="ECO:0000313" key="3">
    <source>
        <dbReference type="EMBL" id="KAH0460344.1"/>
    </source>
</evidence>
<keyword evidence="2" id="KW-0812">Transmembrane</keyword>
<feature type="transmembrane region" description="Helical" evidence="2">
    <location>
        <begin position="37"/>
        <end position="58"/>
    </location>
</feature>
<comment type="caution">
    <text evidence="3">The sequence shown here is derived from an EMBL/GenBank/DDBJ whole genome shotgun (WGS) entry which is preliminary data.</text>
</comment>
<name>A0AAV7GX24_DENCH</name>
<accession>A0AAV7GX24</accession>
<feature type="compositionally biased region" description="Low complexity" evidence="1">
    <location>
        <begin position="1"/>
        <end position="14"/>
    </location>
</feature>
<dbReference type="EMBL" id="JAGFBR010000010">
    <property type="protein sequence ID" value="KAH0460344.1"/>
    <property type="molecule type" value="Genomic_DNA"/>
</dbReference>
<gene>
    <name evidence="3" type="ORF">IEQ34_011007</name>
</gene>
<evidence type="ECO:0000256" key="1">
    <source>
        <dbReference type="SAM" id="MobiDB-lite"/>
    </source>
</evidence>
<keyword evidence="4" id="KW-1185">Reference proteome</keyword>
<organism evidence="3 4">
    <name type="scientific">Dendrobium chrysotoxum</name>
    <name type="common">Orchid</name>
    <dbReference type="NCBI Taxonomy" id="161865"/>
    <lineage>
        <taxon>Eukaryota</taxon>
        <taxon>Viridiplantae</taxon>
        <taxon>Streptophyta</taxon>
        <taxon>Embryophyta</taxon>
        <taxon>Tracheophyta</taxon>
        <taxon>Spermatophyta</taxon>
        <taxon>Magnoliopsida</taxon>
        <taxon>Liliopsida</taxon>
        <taxon>Asparagales</taxon>
        <taxon>Orchidaceae</taxon>
        <taxon>Epidendroideae</taxon>
        <taxon>Malaxideae</taxon>
        <taxon>Dendrobiinae</taxon>
        <taxon>Dendrobium</taxon>
    </lineage>
</organism>
<keyword evidence="2" id="KW-0472">Membrane</keyword>
<dbReference type="Proteomes" id="UP000775213">
    <property type="component" value="Unassembled WGS sequence"/>
</dbReference>
<dbReference type="AlphaFoldDB" id="A0AAV7GX24"/>
<proteinExistence type="predicted"/>
<sequence length="117" mass="13243">MDLTGAASSSSTGRTKARRDDEECGIRSPVRELGHRFLLSSLLLAFVLPVLELLAALVRRGLRELAFRGVLPVLEHQLFSLEPLDREKNFSLRLRFRGRALRLSAVTRQFSSCFARF</sequence>
<reference evidence="3 4" key="1">
    <citation type="journal article" date="2021" name="Hortic Res">
        <title>Chromosome-scale assembly of the Dendrobium chrysotoxum genome enhances the understanding of orchid evolution.</title>
        <authorList>
            <person name="Zhang Y."/>
            <person name="Zhang G.Q."/>
            <person name="Zhang D."/>
            <person name="Liu X.D."/>
            <person name="Xu X.Y."/>
            <person name="Sun W.H."/>
            <person name="Yu X."/>
            <person name="Zhu X."/>
            <person name="Wang Z.W."/>
            <person name="Zhao X."/>
            <person name="Zhong W.Y."/>
            <person name="Chen H."/>
            <person name="Yin W.L."/>
            <person name="Huang T."/>
            <person name="Niu S.C."/>
            <person name="Liu Z.J."/>
        </authorList>
    </citation>
    <scope>NUCLEOTIDE SEQUENCE [LARGE SCALE GENOMIC DNA]</scope>
    <source>
        <strain evidence="3">Lindl</strain>
    </source>
</reference>